<sequence>MTAQILEPAPLPPILAAPAAAAAGAAMHALLTRLFPLCRSITGEGVRQTLQIVREYLPALQVHEVPTGTPAYDWQVPREWNIRDAYVKNRRGERVIDFQRHNLHVVSYSVPVQGWLTRAELLPHLHSLPAQPHLIPYRTSYYTESWGFCLPHQDLLRLNEPAYEVCIDSTLAAGSLTYGELLLPGSSAEEVLISCHICHPSLANDNLSGLTVAVFLAQHLARQPRRYTYRFVFVPGTIGSLVWLSRNAGAVGRIRHGLVVTLLGSAGSFTYKKSRRGTAEIDRLVALVLRETNLPHHLQDFVPSGYDERQYCSPGFDLPVGCLSRTPYGEFPEYHTSADNPDFVRPAALAGALELCQTIVDRLEANRRYRNLSPYGEPQLGRRGLYKATGGGLEGAPWQLALLWVLNLADGQATLLDMAERSGLGFAVLGQAARALLDCGLLAEEPESFSNPATTSAYGNC</sequence>
<evidence type="ECO:0000259" key="2">
    <source>
        <dbReference type="Pfam" id="PF16221"/>
    </source>
</evidence>
<dbReference type="PIRSF" id="PIRSF015244">
    <property type="entry name" value="UCP015244"/>
    <property type="match status" value="1"/>
</dbReference>
<gene>
    <name evidence="4" type="ORF">GCM10022406_10470</name>
</gene>
<dbReference type="EMBL" id="BAABDH010000017">
    <property type="protein sequence ID" value="GAA3926525.1"/>
    <property type="molecule type" value="Genomic_DNA"/>
</dbReference>
<comment type="caution">
    <text evidence="4">The sequence shown here is derived from an EMBL/GenBank/DDBJ whole genome shotgun (WGS) entry which is preliminary data.</text>
</comment>
<feature type="domain" description="DUF4910" evidence="3">
    <location>
        <begin position="28"/>
        <end position="366"/>
    </location>
</feature>
<organism evidence="4 5">
    <name type="scientific">Hymenobacter algoricola</name>
    <dbReference type="NCBI Taxonomy" id="486267"/>
    <lineage>
        <taxon>Bacteria</taxon>
        <taxon>Pseudomonadati</taxon>
        <taxon>Bacteroidota</taxon>
        <taxon>Cytophagia</taxon>
        <taxon>Cytophagales</taxon>
        <taxon>Hymenobacteraceae</taxon>
        <taxon>Hymenobacter</taxon>
    </lineage>
</organism>
<dbReference type="Pfam" id="PF16254">
    <property type="entry name" value="DUF4910"/>
    <property type="match status" value="1"/>
</dbReference>
<dbReference type="Gene3D" id="3.40.630.10">
    <property type="entry name" value="Zn peptidases"/>
    <property type="match status" value="1"/>
</dbReference>
<dbReference type="InterPro" id="IPR032610">
    <property type="entry name" value="DUF2172"/>
</dbReference>
<reference evidence="5" key="1">
    <citation type="journal article" date="2019" name="Int. J. Syst. Evol. Microbiol.">
        <title>The Global Catalogue of Microorganisms (GCM) 10K type strain sequencing project: providing services to taxonomists for standard genome sequencing and annotation.</title>
        <authorList>
            <consortium name="The Broad Institute Genomics Platform"/>
            <consortium name="The Broad Institute Genome Sequencing Center for Infectious Disease"/>
            <person name="Wu L."/>
            <person name="Ma J."/>
        </authorList>
    </citation>
    <scope>NUCLEOTIDE SEQUENCE [LARGE SCALE GENOMIC DNA]</scope>
    <source>
        <strain evidence="5">JCM 17214</strain>
    </source>
</reference>
<dbReference type="InterPro" id="IPR036388">
    <property type="entry name" value="WH-like_DNA-bd_sf"/>
</dbReference>
<proteinExistence type="predicted"/>
<feature type="domain" description="DUF2172" evidence="1">
    <location>
        <begin position="79"/>
        <end position="170"/>
    </location>
</feature>
<name>A0ABP7MMS7_9BACT</name>
<dbReference type="RefSeq" id="WP_345111052.1">
    <property type="nucleotide sequence ID" value="NZ_BAABDH010000017.1"/>
</dbReference>
<dbReference type="Proteomes" id="UP001499909">
    <property type="component" value="Unassembled WGS sequence"/>
</dbReference>
<feature type="domain" description="UCP01524 winged helix-turn-helix" evidence="2">
    <location>
        <begin position="367"/>
        <end position="443"/>
    </location>
</feature>
<evidence type="ECO:0000259" key="3">
    <source>
        <dbReference type="Pfam" id="PF16254"/>
    </source>
</evidence>
<dbReference type="SUPFAM" id="SSF53187">
    <property type="entry name" value="Zn-dependent exopeptidases"/>
    <property type="match status" value="1"/>
</dbReference>
<dbReference type="InterPro" id="IPR032622">
    <property type="entry name" value="UCP01524_HTH"/>
</dbReference>
<keyword evidence="5" id="KW-1185">Reference proteome</keyword>
<dbReference type="Pfam" id="PF09940">
    <property type="entry name" value="DUF2172"/>
    <property type="match status" value="1"/>
</dbReference>
<dbReference type="InterPro" id="IPR032589">
    <property type="entry name" value="DUF4910"/>
</dbReference>
<dbReference type="Pfam" id="PF16221">
    <property type="entry name" value="HTH_47"/>
    <property type="match status" value="1"/>
</dbReference>
<evidence type="ECO:0000259" key="1">
    <source>
        <dbReference type="Pfam" id="PF09940"/>
    </source>
</evidence>
<dbReference type="Gene3D" id="3.50.30.90">
    <property type="match status" value="1"/>
</dbReference>
<evidence type="ECO:0000313" key="5">
    <source>
        <dbReference type="Proteomes" id="UP001499909"/>
    </source>
</evidence>
<protein>
    <submittedName>
        <fullName evidence="4">DUF4910 domain-containing protein</fullName>
    </submittedName>
</protein>
<dbReference type="InterPro" id="IPR012353">
    <property type="entry name" value="UCP015244"/>
</dbReference>
<dbReference type="Gene3D" id="1.10.10.10">
    <property type="entry name" value="Winged helix-like DNA-binding domain superfamily/Winged helix DNA-binding domain"/>
    <property type="match status" value="1"/>
</dbReference>
<accession>A0ABP7MMS7</accession>
<evidence type="ECO:0000313" key="4">
    <source>
        <dbReference type="EMBL" id="GAA3926525.1"/>
    </source>
</evidence>